<proteinExistence type="predicted"/>
<comment type="caution">
    <text evidence="1">The sequence shown here is derived from an EMBL/GenBank/DDBJ whole genome shotgun (WGS) entry which is preliminary data.</text>
</comment>
<accession>A0A369B978</accession>
<reference evidence="1 2" key="1">
    <citation type="submission" date="2018-07" db="EMBL/GenBank/DDBJ databases">
        <title>Genomic Encyclopedia of Type Strains, Phase IV (KMG-IV): sequencing the most valuable type-strain genomes for metagenomic binning, comparative biology and taxonomic classification.</title>
        <authorList>
            <person name="Goeker M."/>
        </authorList>
    </citation>
    <scope>NUCLEOTIDE SEQUENCE [LARGE SCALE GENOMIC DNA]</scope>
    <source>
        <strain evidence="1 2">DSM 27016</strain>
    </source>
</reference>
<dbReference type="Proteomes" id="UP000253034">
    <property type="component" value="Unassembled WGS sequence"/>
</dbReference>
<organism evidence="1 2">
    <name type="scientific">Anaerobacterium chartisolvens</name>
    <dbReference type="NCBI Taxonomy" id="1297424"/>
    <lineage>
        <taxon>Bacteria</taxon>
        <taxon>Bacillati</taxon>
        <taxon>Bacillota</taxon>
        <taxon>Clostridia</taxon>
        <taxon>Eubacteriales</taxon>
        <taxon>Oscillospiraceae</taxon>
        <taxon>Anaerobacterium</taxon>
    </lineage>
</organism>
<sequence length="86" mass="9927">MVETKSIKVAASTYEILKEAAEKENTTLQAILDKLAREYKTKKFFEEVNLAYERMSSEDWENELAERKELDITLMDGSGDASDETW</sequence>
<name>A0A369B978_9FIRM</name>
<dbReference type="RefSeq" id="WP_114297027.1">
    <property type="nucleotide sequence ID" value="NZ_QPJT01000006.1"/>
</dbReference>
<evidence type="ECO:0000313" key="2">
    <source>
        <dbReference type="Proteomes" id="UP000253034"/>
    </source>
</evidence>
<dbReference type="AlphaFoldDB" id="A0A369B978"/>
<dbReference type="EMBL" id="QPJT01000006">
    <property type="protein sequence ID" value="RCX17875.1"/>
    <property type="molecule type" value="Genomic_DNA"/>
</dbReference>
<keyword evidence="2" id="KW-1185">Reference proteome</keyword>
<protein>
    <submittedName>
        <fullName evidence="1">Uncharacterized protein</fullName>
    </submittedName>
</protein>
<gene>
    <name evidence="1" type="ORF">DFR58_10643</name>
</gene>
<evidence type="ECO:0000313" key="1">
    <source>
        <dbReference type="EMBL" id="RCX17875.1"/>
    </source>
</evidence>